<dbReference type="SUPFAM" id="SSF89796">
    <property type="entry name" value="CoA-transferase family III (CaiB/BaiF)"/>
    <property type="match status" value="2"/>
</dbReference>
<dbReference type="InterPro" id="IPR050509">
    <property type="entry name" value="CoA-transferase_III"/>
</dbReference>
<gene>
    <name evidence="1" type="ORF">J2793_006504</name>
</gene>
<comment type="caution">
    <text evidence="1">The sequence shown here is derived from an EMBL/GenBank/DDBJ whole genome shotgun (WGS) entry which is preliminary data.</text>
</comment>
<dbReference type="PANTHER" id="PTHR48228">
    <property type="entry name" value="SUCCINYL-COA--D-CITRAMALATE COA-TRANSFERASE"/>
    <property type="match status" value="1"/>
</dbReference>
<dbReference type="Proteomes" id="UP001229486">
    <property type="component" value="Unassembled WGS sequence"/>
</dbReference>
<dbReference type="InterPro" id="IPR023606">
    <property type="entry name" value="CoA-Trfase_III_dom_1_sf"/>
</dbReference>
<dbReference type="PANTHER" id="PTHR48228:SF4">
    <property type="entry name" value="BLR3030 PROTEIN"/>
    <property type="match status" value="1"/>
</dbReference>
<dbReference type="EMBL" id="JAURTK010000015">
    <property type="protein sequence ID" value="MDP9651029.1"/>
    <property type="molecule type" value="Genomic_DNA"/>
</dbReference>
<proteinExistence type="predicted"/>
<dbReference type="Pfam" id="PF02515">
    <property type="entry name" value="CoA_transf_3"/>
    <property type="match status" value="1"/>
</dbReference>
<dbReference type="GO" id="GO:0003824">
    <property type="term" value="F:catalytic activity"/>
    <property type="evidence" value="ECO:0007669"/>
    <property type="project" value="InterPro"/>
</dbReference>
<dbReference type="Gene3D" id="3.40.50.10540">
    <property type="entry name" value="Crotonobetainyl-coa:carnitine coa-transferase, domain 1"/>
    <property type="match status" value="2"/>
</dbReference>
<dbReference type="InterPro" id="IPR044855">
    <property type="entry name" value="CoA-Trfase_III_dom3_sf"/>
</dbReference>
<accession>A0AB73IPJ2</accession>
<name>A0AB73IPJ2_9BURK</name>
<evidence type="ECO:0000313" key="2">
    <source>
        <dbReference type="Proteomes" id="UP001229486"/>
    </source>
</evidence>
<dbReference type="Gene3D" id="3.30.1540.10">
    <property type="entry name" value="formyl-coa transferase, domain 3"/>
    <property type="match status" value="1"/>
</dbReference>
<protein>
    <submittedName>
        <fullName evidence="1">Crotonobetainyl-CoA:carnitine CoA-transferase CaiB-like acyl-CoA transferase</fullName>
    </submittedName>
</protein>
<dbReference type="InterPro" id="IPR003673">
    <property type="entry name" value="CoA-Trfase_fam_III"/>
</dbReference>
<dbReference type="RefSeq" id="WP_392395751.1">
    <property type="nucleotide sequence ID" value="NZ_JAURTK010000015.1"/>
</dbReference>
<sequence length="485" mass="52477">MTHSHPDFTPRRLSQGELPLLADMATSLGLIEYFNGDAVLNGSDPIIRSPHHLGEASGIAQLLIGMAGAAIWNTRTGISTDVSIDIVDALHFLHPTHYVSQQGRPINVGAEHVAVNDLFLCRDGRYVMLEAGPPYPKLLDGYLNFFDCGNNKESIAREVAKWDSEALEAAMAEAGLPACRAFSRDEWLAHPQGRELQATPVIEVEKISDGPPTPFAPFTGANSPLQGVRVLDFTHVLAGPRSARTLAEYGADVLHISSPSYPDTHAQHLGVDIGKRCAYLDLRDSADLAEMLHLSAHADVFTTSYRHGVNARFGLLPEQLAEQSARGIVCLTVNAYGHSGPWAKRPGFDQNGQVATGFAVREGLPGKPRFSPVFYLADLITGYLAAAGMMAALLRRSIEGGSYHVKLSLARSAMWVQEMGLLDVSVQDGLPSHDNYPAKLVAIQTAYGSVAGLQPPLHFSAMRLPAAEMLEPYGASPATWLDRRY</sequence>
<evidence type="ECO:0000313" key="1">
    <source>
        <dbReference type="EMBL" id="MDP9651029.1"/>
    </source>
</evidence>
<organism evidence="1 2">
    <name type="scientific">Paraburkholderia caledonica</name>
    <dbReference type="NCBI Taxonomy" id="134536"/>
    <lineage>
        <taxon>Bacteria</taxon>
        <taxon>Pseudomonadati</taxon>
        <taxon>Pseudomonadota</taxon>
        <taxon>Betaproteobacteria</taxon>
        <taxon>Burkholderiales</taxon>
        <taxon>Burkholderiaceae</taxon>
        <taxon>Paraburkholderia</taxon>
    </lineage>
</organism>
<reference evidence="1" key="1">
    <citation type="submission" date="2023-07" db="EMBL/GenBank/DDBJ databases">
        <title>Sorghum-associated microbial communities from plants grown in Nebraska, USA.</title>
        <authorList>
            <person name="Schachtman D."/>
        </authorList>
    </citation>
    <scope>NUCLEOTIDE SEQUENCE</scope>
    <source>
        <strain evidence="1">DS1061</strain>
    </source>
</reference>
<dbReference type="AlphaFoldDB" id="A0AB73IPJ2"/>